<comment type="similarity">
    <text evidence="6">Belongs to the KhpB RNA-binding protein family.</text>
</comment>
<evidence type="ECO:0000256" key="6">
    <source>
        <dbReference type="HAMAP-Rule" id="MF_00867"/>
    </source>
</evidence>
<evidence type="ECO:0000313" key="8">
    <source>
        <dbReference type="EMBL" id="NEY18614.1"/>
    </source>
</evidence>
<evidence type="ECO:0000256" key="5">
    <source>
        <dbReference type="ARBA" id="ARBA00023316"/>
    </source>
</evidence>
<dbReference type="SMART" id="SM01245">
    <property type="entry name" value="Jag_N"/>
    <property type="match status" value="1"/>
</dbReference>
<comment type="caution">
    <text evidence="8">The sequence shown here is derived from an EMBL/GenBank/DDBJ whole genome shotgun (WGS) entry which is preliminary data.</text>
</comment>
<comment type="function">
    <text evidence="6">A probable RNA chaperone. Forms a complex with KhpA which binds to cellular RNA and controls its expression. Plays a role in peptidoglycan (PG) homeostasis and cell length regulation.</text>
</comment>
<dbReference type="InterPro" id="IPR032782">
    <property type="entry name" value="KhpB_N"/>
</dbReference>
<comment type="subcellular location">
    <subcellularLocation>
        <location evidence="6">Cytoplasm</location>
    </subcellularLocation>
</comment>
<accession>A0A6M0P1V1</accession>
<comment type="domain">
    <text evidence="6">Has an N-terminal Jag-N domain and 2 RNA-binding domains (KH and R3H).</text>
</comment>
<dbReference type="Gene3D" id="3.30.1370.50">
    <property type="entry name" value="R3H-like domain"/>
    <property type="match status" value="1"/>
</dbReference>
<dbReference type="Gene3D" id="3.30.30.80">
    <property type="entry name" value="probable RNA-binding protein from clostridium symbiosum atcc 14940"/>
    <property type="match status" value="1"/>
</dbReference>
<comment type="subunit">
    <text evidence="6">Forms a complex with KhpA.</text>
</comment>
<dbReference type="PANTHER" id="PTHR35800:SF1">
    <property type="entry name" value="RNA-BINDING PROTEIN KHPB"/>
    <property type="match status" value="1"/>
</dbReference>
<proteinExistence type="inferred from homology"/>
<keyword evidence="1 6" id="KW-0963">Cytoplasm</keyword>
<dbReference type="PROSITE" id="PS51061">
    <property type="entry name" value="R3H"/>
    <property type="match status" value="1"/>
</dbReference>
<dbReference type="SMART" id="SM00393">
    <property type="entry name" value="R3H"/>
    <property type="match status" value="1"/>
</dbReference>
<sequence>MNEVTTTGQNVDVAIEAALHELQTTKENVEVYIIDEGKKGLFGLFGTKPAIVRVQLKIDPITAVKEYLQTLVQHMGVSTTIEVLNKNRVIEINITGENVAKLIGKRGQTLNALQLLTQLAANKLIAQHVTVFINVGHYREQRRQILIKLASRLADQVVKTNKTVKLEPMPSFERKIVHHTLSKDRRVSTYSEGNEPNRYVVIESTNNK</sequence>
<evidence type="ECO:0000256" key="3">
    <source>
        <dbReference type="ARBA" id="ARBA00022960"/>
    </source>
</evidence>
<keyword evidence="3 6" id="KW-0133">Cell shape</keyword>
<dbReference type="GO" id="GO:0008360">
    <property type="term" value="P:regulation of cell shape"/>
    <property type="evidence" value="ECO:0007669"/>
    <property type="project" value="UniProtKB-KW"/>
</dbReference>
<protein>
    <recommendedName>
        <fullName evidence="6">RNA-binding protein KhpB</fullName>
    </recommendedName>
    <alternativeName>
        <fullName evidence="6">RNA-binding protein EloR</fullName>
    </alternativeName>
</protein>
<dbReference type="HAMAP" id="MF_00867">
    <property type="entry name" value="KhpB"/>
    <property type="match status" value="1"/>
</dbReference>
<evidence type="ECO:0000256" key="1">
    <source>
        <dbReference type="ARBA" id="ARBA00022490"/>
    </source>
</evidence>
<dbReference type="Gene3D" id="3.30.300.20">
    <property type="match status" value="1"/>
</dbReference>
<dbReference type="InterPro" id="IPR036867">
    <property type="entry name" value="R3H_dom_sf"/>
</dbReference>
<keyword evidence="5 6" id="KW-0961">Cell wall biogenesis/degradation</keyword>
<organism evidence="8 9">
    <name type="scientific">Heyndrickxia ginsengihumi</name>
    <dbReference type="NCBI Taxonomy" id="363870"/>
    <lineage>
        <taxon>Bacteria</taxon>
        <taxon>Bacillati</taxon>
        <taxon>Bacillota</taxon>
        <taxon>Bacilli</taxon>
        <taxon>Bacillales</taxon>
        <taxon>Bacillaceae</taxon>
        <taxon>Heyndrickxia</taxon>
    </lineage>
</organism>
<evidence type="ECO:0000313" key="9">
    <source>
        <dbReference type="Proteomes" id="UP000476934"/>
    </source>
</evidence>
<dbReference type="EMBL" id="JAAIWK010000001">
    <property type="protein sequence ID" value="NEY18614.1"/>
    <property type="molecule type" value="Genomic_DNA"/>
</dbReference>
<dbReference type="InterPro" id="IPR034079">
    <property type="entry name" value="R3H_KhpB"/>
</dbReference>
<dbReference type="InterPro" id="IPR001374">
    <property type="entry name" value="R3H_dom"/>
</dbReference>
<keyword evidence="9" id="KW-1185">Reference proteome</keyword>
<keyword evidence="2 6" id="KW-0694">RNA-binding</keyword>
<dbReference type="GO" id="GO:0071555">
    <property type="term" value="P:cell wall organization"/>
    <property type="evidence" value="ECO:0007669"/>
    <property type="project" value="UniProtKB-KW"/>
</dbReference>
<evidence type="ECO:0000259" key="7">
    <source>
        <dbReference type="PROSITE" id="PS51061"/>
    </source>
</evidence>
<dbReference type="GO" id="GO:0009252">
    <property type="term" value="P:peptidoglycan biosynthetic process"/>
    <property type="evidence" value="ECO:0007669"/>
    <property type="project" value="UniProtKB-UniRule"/>
</dbReference>
<dbReference type="PANTHER" id="PTHR35800">
    <property type="entry name" value="PROTEIN JAG"/>
    <property type="match status" value="1"/>
</dbReference>
<feature type="domain" description="R3H" evidence="7">
    <location>
        <begin position="140"/>
        <end position="206"/>
    </location>
</feature>
<dbReference type="CDD" id="cd02414">
    <property type="entry name" value="KH-II_Jag"/>
    <property type="match status" value="1"/>
</dbReference>
<dbReference type="Pfam" id="PF01424">
    <property type="entry name" value="R3H"/>
    <property type="match status" value="1"/>
</dbReference>
<dbReference type="RefSeq" id="WP_025730919.1">
    <property type="nucleotide sequence ID" value="NZ_JAAIWK010000001.1"/>
</dbReference>
<feature type="region of interest" description="Jag_N domain" evidence="6">
    <location>
        <begin position="5"/>
        <end position="55"/>
    </location>
</feature>
<dbReference type="SUPFAM" id="SSF82708">
    <property type="entry name" value="R3H domain"/>
    <property type="match status" value="1"/>
</dbReference>
<gene>
    <name evidence="6" type="primary">khpB</name>
    <name evidence="6" type="synonym">eloR</name>
    <name evidence="8" type="ORF">G4D61_01355</name>
</gene>
<reference evidence="8 9" key="2">
    <citation type="submission" date="2020-03" db="EMBL/GenBank/DDBJ databases">
        <title>Bacillus aquiflavi sp. nov., isolated from yellow water of strong flavor Chinese baijiu in Yibin region of China.</title>
        <authorList>
            <person name="Xie J."/>
        </authorList>
    </citation>
    <scope>NUCLEOTIDE SEQUENCE [LARGE SCALE GENOMIC DNA]</scope>
    <source>
        <strain evidence="8 9">Gsoil 114</strain>
    </source>
</reference>
<dbReference type="InterPro" id="IPR038247">
    <property type="entry name" value="Jag_N_dom_sf"/>
</dbReference>
<dbReference type="Pfam" id="PF14804">
    <property type="entry name" value="Jag_N"/>
    <property type="match status" value="1"/>
</dbReference>
<dbReference type="NCBIfam" id="NF041568">
    <property type="entry name" value="Jag_EloR"/>
    <property type="match status" value="1"/>
</dbReference>
<dbReference type="CDD" id="cd02644">
    <property type="entry name" value="R3H_jag"/>
    <property type="match status" value="1"/>
</dbReference>
<evidence type="ECO:0000256" key="2">
    <source>
        <dbReference type="ARBA" id="ARBA00022884"/>
    </source>
</evidence>
<dbReference type="InterPro" id="IPR038008">
    <property type="entry name" value="Jag_KH"/>
</dbReference>
<dbReference type="Proteomes" id="UP000476934">
    <property type="component" value="Unassembled WGS sequence"/>
</dbReference>
<dbReference type="AlphaFoldDB" id="A0A6M0P1V1"/>
<keyword evidence="4 6" id="KW-0143">Chaperone</keyword>
<reference evidence="8 9" key="1">
    <citation type="submission" date="2020-02" db="EMBL/GenBank/DDBJ databases">
        <authorList>
            <person name="Feng H."/>
        </authorList>
    </citation>
    <scope>NUCLEOTIDE SEQUENCE [LARGE SCALE GENOMIC DNA]</scope>
    <source>
        <strain evidence="8 9">Gsoil 114</strain>
    </source>
</reference>
<name>A0A6M0P1V1_9BACI</name>
<dbReference type="GO" id="GO:0005737">
    <property type="term" value="C:cytoplasm"/>
    <property type="evidence" value="ECO:0007669"/>
    <property type="project" value="UniProtKB-SubCell"/>
</dbReference>
<dbReference type="Pfam" id="PF13083">
    <property type="entry name" value="KH_KhpA-B"/>
    <property type="match status" value="1"/>
</dbReference>
<dbReference type="InterPro" id="IPR015946">
    <property type="entry name" value="KH_dom-like_a/b"/>
</dbReference>
<dbReference type="InterPro" id="IPR039247">
    <property type="entry name" value="KhpB"/>
</dbReference>
<evidence type="ECO:0000256" key="4">
    <source>
        <dbReference type="ARBA" id="ARBA00023186"/>
    </source>
</evidence>
<dbReference type="GO" id="GO:0003723">
    <property type="term" value="F:RNA binding"/>
    <property type="evidence" value="ECO:0007669"/>
    <property type="project" value="UniProtKB-UniRule"/>
</dbReference>